<comment type="caution">
    <text evidence="6">The sequence shown here is derived from an EMBL/GenBank/DDBJ whole genome shotgun (WGS) entry which is preliminary data.</text>
</comment>
<comment type="subcellular location">
    <subcellularLocation>
        <location evidence="1">Membrane</location>
        <topology evidence="1">Multi-pass membrane protein</topology>
    </subcellularLocation>
</comment>
<gene>
    <name evidence="6" type="ORF">OD750_023940</name>
</gene>
<feature type="transmembrane region" description="Helical" evidence="5">
    <location>
        <begin position="232"/>
        <end position="254"/>
    </location>
</feature>
<name>A0A9X3YPJ3_9GAMM</name>
<organism evidence="6 7">
    <name type="scientific">Tahibacter soli</name>
    <dbReference type="NCBI Taxonomy" id="2983605"/>
    <lineage>
        <taxon>Bacteria</taxon>
        <taxon>Pseudomonadati</taxon>
        <taxon>Pseudomonadota</taxon>
        <taxon>Gammaproteobacteria</taxon>
        <taxon>Lysobacterales</taxon>
        <taxon>Rhodanobacteraceae</taxon>
        <taxon>Tahibacter</taxon>
    </lineage>
</organism>
<dbReference type="PANTHER" id="PTHR11785">
    <property type="entry name" value="AMINO ACID TRANSPORTER"/>
    <property type="match status" value="1"/>
</dbReference>
<keyword evidence="2 5" id="KW-0812">Transmembrane</keyword>
<feature type="transmembrane region" description="Helical" evidence="5">
    <location>
        <begin position="331"/>
        <end position="349"/>
    </location>
</feature>
<feature type="transmembrane region" description="Helical" evidence="5">
    <location>
        <begin position="355"/>
        <end position="374"/>
    </location>
</feature>
<feature type="transmembrane region" description="Helical" evidence="5">
    <location>
        <begin position="415"/>
        <end position="432"/>
    </location>
</feature>
<proteinExistence type="predicted"/>
<reference evidence="6" key="1">
    <citation type="submission" date="2023-02" db="EMBL/GenBank/DDBJ databases">
        <title>Tahibacter soli sp. nov. isolated from soil.</title>
        <authorList>
            <person name="Baek J.H."/>
            <person name="Lee J.K."/>
            <person name="Choi D.G."/>
            <person name="Jeon C.O."/>
        </authorList>
    </citation>
    <scope>NUCLEOTIDE SEQUENCE</scope>
    <source>
        <strain evidence="6">BL</strain>
    </source>
</reference>
<dbReference type="GO" id="GO:0016020">
    <property type="term" value="C:membrane"/>
    <property type="evidence" value="ECO:0007669"/>
    <property type="project" value="UniProtKB-SubCell"/>
</dbReference>
<accession>A0A9X3YPJ3</accession>
<feature type="transmembrane region" description="Helical" evidence="5">
    <location>
        <begin position="12"/>
        <end position="33"/>
    </location>
</feature>
<evidence type="ECO:0000256" key="5">
    <source>
        <dbReference type="SAM" id="Phobius"/>
    </source>
</evidence>
<dbReference type="Proteomes" id="UP001139971">
    <property type="component" value="Unassembled WGS sequence"/>
</dbReference>
<feature type="transmembrane region" description="Helical" evidence="5">
    <location>
        <begin position="274"/>
        <end position="299"/>
    </location>
</feature>
<feature type="transmembrane region" description="Helical" evidence="5">
    <location>
        <begin position="131"/>
        <end position="151"/>
    </location>
</feature>
<evidence type="ECO:0000313" key="7">
    <source>
        <dbReference type="Proteomes" id="UP001139971"/>
    </source>
</evidence>
<evidence type="ECO:0000256" key="2">
    <source>
        <dbReference type="ARBA" id="ARBA00022692"/>
    </source>
</evidence>
<evidence type="ECO:0000256" key="4">
    <source>
        <dbReference type="ARBA" id="ARBA00023136"/>
    </source>
</evidence>
<evidence type="ECO:0000256" key="1">
    <source>
        <dbReference type="ARBA" id="ARBA00004141"/>
    </source>
</evidence>
<dbReference type="PIRSF" id="PIRSF006060">
    <property type="entry name" value="AA_transporter"/>
    <property type="match status" value="1"/>
</dbReference>
<keyword evidence="7" id="KW-1185">Reference proteome</keyword>
<dbReference type="Gene3D" id="1.20.1740.10">
    <property type="entry name" value="Amino acid/polyamine transporter I"/>
    <property type="match status" value="1"/>
</dbReference>
<evidence type="ECO:0000256" key="3">
    <source>
        <dbReference type="ARBA" id="ARBA00022989"/>
    </source>
</evidence>
<dbReference type="InterPro" id="IPR050598">
    <property type="entry name" value="AminoAcid_Transporter"/>
</dbReference>
<feature type="transmembrane region" description="Helical" evidence="5">
    <location>
        <begin position="90"/>
        <end position="119"/>
    </location>
</feature>
<dbReference type="GO" id="GO:0015179">
    <property type="term" value="F:L-amino acid transmembrane transporter activity"/>
    <property type="evidence" value="ECO:0007669"/>
    <property type="project" value="TreeGrafter"/>
</dbReference>
<dbReference type="InterPro" id="IPR002293">
    <property type="entry name" value="AA/rel_permease1"/>
</dbReference>
<feature type="transmembrane region" description="Helical" evidence="5">
    <location>
        <begin position="45"/>
        <end position="69"/>
    </location>
</feature>
<keyword evidence="4 5" id="KW-0472">Membrane</keyword>
<dbReference type="RefSeq" id="WP_263545218.1">
    <property type="nucleotide sequence ID" value="NZ_JAOVZO020000020.1"/>
</dbReference>
<dbReference type="EMBL" id="JAOVZO020000020">
    <property type="protein sequence ID" value="MDC8015589.1"/>
    <property type="molecule type" value="Genomic_DNA"/>
</dbReference>
<protein>
    <submittedName>
        <fullName evidence="6">Amino acid permease</fullName>
    </submittedName>
</protein>
<feature type="transmembrane region" description="Helical" evidence="5">
    <location>
        <begin position="201"/>
        <end position="220"/>
    </location>
</feature>
<dbReference type="AlphaFoldDB" id="A0A9X3YPJ3"/>
<dbReference type="Pfam" id="PF13520">
    <property type="entry name" value="AA_permease_2"/>
    <property type="match status" value="1"/>
</dbReference>
<sequence length="439" mass="45470">MSETGKTGYARRLGVFDATMVVVGGIIGAGIFLNPAAVASRTESAGMTTLAWGVGGLFALAGAFIFAELGARRPQAGGGYVYLREAFGPLVAFLFGWIMLLVNYSGSIAAVATMFATYACRLAGLPDNTNLVPPVAVGAIVLLAGINYYGIRAGALVQNVFTVLKLAAVVAVVVAGLALTGVGDGANVGRALDTQANFGNAMLPVLFAYSGWSYINNIAGEIRDPQRSIPRALVLGMLACTACYLVANFAYLHALGHAGLAASTAPAAELMQRAFGPTGANLIAAGIAISTFGFCNIALLSGARVFQVMGADGVFFRGAAHIHEKHRSPDIALFGLAGWAVILTLSGTYGQLLDYATVGDWIGAAMVGATLFYYRRREGADGVFRAPGFPLLPVAFIAAVGWVVASSAIAKPRDTLIGLAIIAAGVPVYYAWRRFGVRA</sequence>
<keyword evidence="3 5" id="KW-1133">Transmembrane helix</keyword>
<feature type="transmembrane region" description="Helical" evidence="5">
    <location>
        <begin position="163"/>
        <end position="181"/>
    </location>
</feature>
<feature type="transmembrane region" description="Helical" evidence="5">
    <location>
        <begin position="386"/>
        <end position="409"/>
    </location>
</feature>
<dbReference type="PANTHER" id="PTHR11785:SF512">
    <property type="entry name" value="SOBREMESA, ISOFORM B"/>
    <property type="match status" value="1"/>
</dbReference>
<evidence type="ECO:0000313" key="6">
    <source>
        <dbReference type="EMBL" id="MDC8015589.1"/>
    </source>
</evidence>